<keyword evidence="2" id="KW-1185">Reference proteome</keyword>
<dbReference type="Proteomes" id="UP001549119">
    <property type="component" value="Unassembled WGS sequence"/>
</dbReference>
<sequence>MMGRLVDLTGQTFGRLTVEARDGVMGGNAAWRCLCTCGGSARAAGRDLQSGHTSSCGCAKNEATSARSIRHGHSKRSPTYVCWSNMIQRTTNPNNESYKDYGARGITVCEHWKTFENFLADMGERPRNLTIERKNNDGPYEPGNCVWATRKVQANNRRSPCTRS</sequence>
<evidence type="ECO:0000313" key="2">
    <source>
        <dbReference type="Proteomes" id="UP001549119"/>
    </source>
</evidence>
<accession>A0ABV2NU69</accession>
<dbReference type="EMBL" id="JBEPNW010000008">
    <property type="protein sequence ID" value="MET3870058.1"/>
    <property type="molecule type" value="Genomic_DNA"/>
</dbReference>
<organism evidence="1 2">
    <name type="scientific">Methylobacterium radiotolerans</name>
    <dbReference type="NCBI Taxonomy" id="31998"/>
    <lineage>
        <taxon>Bacteria</taxon>
        <taxon>Pseudomonadati</taxon>
        <taxon>Pseudomonadota</taxon>
        <taxon>Alphaproteobacteria</taxon>
        <taxon>Hyphomicrobiales</taxon>
        <taxon>Methylobacteriaceae</taxon>
        <taxon>Methylobacterium</taxon>
    </lineage>
</organism>
<reference evidence="1 2" key="1">
    <citation type="submission" date="2024-06" db="EMBL/GenBank/DDBJ databases">
        <title>Genomics of switchgrass bacterial isolates.</title>
        <authorList>
            <person name="Shade A."/>
        </authorList>
    </citation>
    <scope>NUCLEOTIDE SEQUENCE [LARGE SCALE GENOMIC DNA]</scope>
    <source>
        <strain evidence="1 2">PvP084</strain>
    </source>
</reference>
<name>A0ABV2NU69_9HYPH</name>
<comment type="caution">
    <text evidence="1">The sequence shown here is derived from an EMBL/GenBank/DDBJ whole genome shotgun (WGS) entry which is preliminary data.</text>
</comment>
<gene>
    <name evidence="1" type="ORF">ABIC20_007443</name>
</gene>
<proteinExistence type="predicted"/>
<protein>
    <submittedName>
        <fullName evidence="1">Uncharacterized protein</fullName>
    </submittedName>
</protein>
<dbReference type="RefSeq" id="WP_209651170.1">
    <property type="nucleotide sequence ID" value="NZ_JBEPNW010000008.1"/>
</dbReference>
<evidence type="ECO:0000313" key="1">
    <source>
        <dbReference type="EMBL" id="MET3870058.1"/>
    </source>
</evidence>